<dbReference type="InterPro" id="IPR027417">
    <property type="entry name" value="P-loop_NTPase"/>
</dbReference>
<accession>A0A8U0A6Z9</accession>
<dbReference type="AlphaFoldDB" id="A0A8U0A6Z9"/>
<dbReference type="RefSeq" id="WP_247995283.1">
    <property type="nucleotide sequence ID" value="NZ_CP096021.1"/>
</dbReference>
<dbReference type="KEGG" id="haad:MW046_16425"/>
<name>A0A8U0A6Z9_9EURY</name>
<geneLocation type="plasmid" evidence="1 2">
    <name>unnamed2</name>
</geneLocation>
<keyword evidence="1" id="KW-0614">Plasmid</keyword>
<sequence length="220" mass="25978">MTIISLEGASAVGKTTTAEALCDEFSAYRVPEVNALFDTSKEDSTTWYFERQCDRWEIAVNRERDHEFVILDGDVLQPLWYNWIAHGLSDDRADIEEFVPLDSIYQFFREKLQERAVGFPDRYFFLHTDTDSLRRRKNGDETRTRRNFESHLEFATPQRHYFEQLQTQSPRRVRLVHTQSIETNCSTIRINLPASDNRTDRYSLTILDAMYDWAEQTTLT</sequence>
<dbReference type="Proteomes" id="UP000831768">
    <property type="component" value="Plasmid unnamed2"/>
</dbReference>
<keyword evidence="2" id="KW-1185">Reference proteome</keyword>
<reference evidence="1" key="1">
    <citation type="submission" date="2022-04" db="EMBL/GenBank/DDBJ databases">
        <title>Halocatena sp. nov., isolated from a salt lake.</title>
        <authorList>
            <person name="Cui H.-L."/>
        </authorList>
    </citation>
    <scope>NUCLEOTIDE SEQUENCE</scope>
    <source>
        <strain evidence="1">AD-1</strain>
        <plasmid evidence="1">unnamed2</plasmid>
    </source>
</reference>
<evidence type="ECO:0000313" key="2">
    <source>
        <dbReference type="Proteomes" id="UP000831768"/>
    </source>
</evidence>
<evidence type="ECO:0000313" key="1">
    <source>
        <dbReference type="EMBL" id="UPM44629.1"/>
    </source>
</evidence>
<dbReference type="SUPFAM" id="SSF52540">
    <property type="entry name" value="P-loop containing nucleoside triphosphate hydrolases"/>
    <property type="match status" value="1"/>
</dbReference>
<dbReference type="Gene3D" id="3.40.50.300">
    <property type="entry name" value="P-loop containing nucleotide triphosphate hydrolases"/>
    <property type="match status" value="1"/>
</dbReference>
<proteinExistence type="predicted"/>
<dbReference type="EMBL" id="CP096021">
    <property type="protein sequence ID" value="UPM44629.1"/>
    <property type="molecule type" value="Genomic_DNA"/>
</dbReference>
<protein>
    <submittedName>
        <fullName evidence="1">Uncharacterized protein</fullName>
    </submittedName>
</protein>
<gene>
    <name evidence="1" type="ORF">MW046_16425</name>
</gene>
<dbReference type="GeneID" id="71929666"/>
<organism evidence="1 2">
    <name type="scientific">Halocatena salina</name>
    <dbReference type="NCBI Taxonomy" id="2934340"/>
    <lineage>
        <taxon>Archaea</taxon>
        <taxon>Methanobacteriati</taxon>
        <taxon>Methanobacteriota</taxon>
        <taxon>Stenosarchaea group</taxon>
        <taxon>Halobacteria</taxon>
        <taxon>Halobacteriales</taxon>
        <taxon>Natronomonadaceae</taxon>
        <taxon>Halocatena</taxon>
    </lineage>
</organism>